<keyword evidence="2" id="KW-0963">Cytoplasm</keyword>
<dbReference type="PANTHER" id="PTHR23402:SF1">
    <property type="entry name" value="PYROGLUTAMYL-PEPTIDASE I"/>
    <property type="match status" value="1"/>
</dbReference>
<gene>
    <name evidence="6" type="ORF">IFR04_010571</name>
</gene>
<dbReference type="InterPro" id="IPR016125">
    <property type="entry name" value="Peptidase_C15-like"/>
</dbReference>
<dbReference type="InterPro" id="IPR036440">
    <property type="entry name" value="Peptidase_C15-like_sf"/>
</dbReference>
<keyword evidence="7" id="KW-1185">Reference proteome</keyword>
<dbReference type="GO" id="GO:0016920">
    <property type="term" value="F:pyroglutamyl-peptidase activity"/>
    <property type="evidence" value="ECO:0007669"/>
    <property type="project" value="InterPro"/>
</dbReference>
<keyword evidence="3" id="KW-0645">Protease</keyword>
<evidence type="ECO:0008006" key="8">
    <source>
        <dbReference type="Google" id="ProtNLM"/>
    </source>
</evidence>
<dbReference type="PANTHER" id="PTHR23402">
    <property type="entry name" value="PROTEASE FAMILY C15 PYROGLUTAMYL-PEPTIDASE I-RELATED"/>
    <property type="match status" value="1"/>
</dbReference>
<dbReference type="SUPFAM" id="SSF53182">
    <property type="entry name" value="Pyrrolidone carboxyl peptidase (pyroglutamate aminopeptidase)"/>
    <property type="match status" value="1"/>
</dbReference>
<dbReference type="Gene3D" id="3.40.630.20">
    <property type="entry name" value="Peptidase C15, pyroglutamyl peptidase I-like"/>
    <property type="match status" value="1"/>
</dbReference>
<evidence type="ECO:0000256" key="3">
    <source>
        <dbReference type="ARBA" id="ARBA00022670"/>
    </source>
</evidence>
<keyword evidence="4" id="KW-0378">Hydrolase</keyword>
<dbReference type="Pfam" id="PF01470">
    <property type="entry name" value="Peptidase_C15"/>
    <property type="match status" value="1"/>
</dbReference>
<dbReference type="CDD" id="cd00501">
    <property type="entry name" value="Peptidase_C15"/>
    <property type="match status" value="1"/>
</dbReference>
<evidence type="ECO:0000256" key="1">
    <source>
        <dbReference type="ARBA" id="ARBA00006641"/>
    </source>
</evidence>
<proteinExistence type="inferred from homology"/>
<dbReference type="Proteomes" id="UP000664132">
    <property type="component" value="Unassembled WGS sequence"/>
</dbReference>
<comment type="caution">
    <text evidence="6">The sequence shown here is derived from an EMBL/GenBank/DDBJ whole genome shotgun (WGS) entry which is preliminary data.</text>
</comment>
<evidence type="ECO:0000256" key="2">
    <source>
        <dbReference type="ARBA" id="ARBA00022490"/>
    </source>
</evidence>
<evidence type="ECO:0000313" key="7">
    <source>
        <dbReference type="Proteomes" id="UP000664132"/>
    </source>
</evidence>
<name>A0A8H7W3Y4_9HELO</name>
<evidence type="ECO:0000256" key="5">
    <source>
        <dbReference type="ARBA" id="ARBA00022807"/>
    </source>
</evidence>
<sequence length="247" mass="28310">MGSLAEEPAIQEDEITVLVTGFGPFRTQNPINPSWEIAKGLPPFLPPSRFQPHDASAVAKHMPVRILVHPEPVKVAYKSVRELVPTLWEGRKIDFAIHIGMASGRKFYSVERRGHRDGYNMKDVDNELLGDAERRRVEGEKWIWHGMPDELLSVVDVDDVWKRWRAALPGKDVRVSEDAGRYLCDFIYFSSMAHLTRKEEERRVVFLHVPVNADEFAIENGIEITIELIRAMVQSDRMKKYLAAHAQ</sequence>
<comment type="similarity">
    <text evidence="1">Belongs to the peptidase C15 family.</text>
</comment>
<accession>A0A8H7W3Y4</accession>
<evidence type="ECO:0000256" key="4">
    <source>
        <dbReference type="ARBA" id="ARBA00022801"/>
    </source>
</evidence>
<dbReference type="GO" id="GO:0006508">
    <property type="term" value="P:proteolysis"/>
    <property type="evidence" value="ECO:0007669"/>
    <property type="project" value="UniProtKB-KW"/>
</dbReference>
<dbReference type="OrthoDB" id="407146at2759"/>
<dbReference type="InterPro" id="IPR000816">
    <property type="entry name" value="Peptidase_C15"/>
</dbReference>
<evidence type="ECO:0000313" key="6">
    <source>
        <dbReference type="EMBL" id="KAG4416290.1"/>
    </source>
</evidence>
<dbReference type="GO" id="GO:0005829">
    <property type="term" value="C:cytosol"/>
    <property type="evidence" value="ECO:0007669"/>
    <property type="project" value="InterPro"/>
</dbReference>
<reference evidence="6" key="1">
    <citation type="submission" date="2021-02" db="EMBL/GenBank/DDBJ databases">
        <title>Genome sequence Cadophora malorum strain M34.</title>
        <authorList>
            <person name="Stefanovic E."/>
            <person name="Vu D."/>
            <person name="Scully C."/>
            <person name="Dijksterhuis J."/>
            <person name="Roader J."/>
            <person name="Houbraken J."/>
        </authorList>
    </citation>
    <scope>NUCLEOTIDE SEQUENCE</scope>
    <source>
        <strain evidence="6">M34</strain>
    </source>
</reference>
<dbReference type="AlphaFoldDB" id="A0A8H7W3Y4"/>
<dbReference type="EMBL" id="JAFJYH010000191">
    <property type="protein sequence ID" value="KAG4416290.1"/>
    <property type="molecule type" value="Genomic_DNA"/>
</dbReference>
<organism evidence="6 7">
    <name type="scientific">Cadophora malorum</name>
    <dbReference type="NCBI Taxonomy" id="108018"/>
    <lineage>
        <taxon>Eukaryota</taxon>
        <taxon>Fungi</taxon>
        <taxon>Dikarya</taxon>
        <taxon>Ascomycota</taxon>
        <taxon>Pezizomycotina</taxon>
        <taxon>Leotiomycetes</taxon>
        <taxon>Helotiales</taxon>
        <taxon>Ploettnerulaceae</taxon>
        <taxon>Cadophora</taxon>
    </lineage>
</organism>
<keyword evidence="5" id="KW-0788">Thiol protease</keyword>
<protein>
    <recommendedName>
        <fullName evidence="8">Pyroglutamyl peptidase type I</fullName>
    </recommendedName>
</protein>